<evidence type="ECO:0000256" key="8">
    <source>
        <dbReference type="ARBA" id="ARBA00023004"/>
    </source>
</evidence>
<evidence type="ECO:0000256" key="2">
    <source>
        <dbReference type="ARBA" id="ARBA00022723"/>
    </source>
</evidence>
<dbReference type="SUPFAM" id="SSF57850">
    <property type="entry name" value="RING/U-box"/>
    <property type="match status" value="1"/>
</dbReference>
<keyword evidence="3" id="KW-0547">Nucleotide-binding</keyword>
<dbReference type="InterPro" id="IPR001841">
    <property type="entry name" value="Znf_RING"/>
</dbReference>
<comment type="caution">
    <text evidence="17">The sequence shown here is derived from an EMBL/GenBank/DDBJ whole genome shotgun (WGS) entry which is preliminary data.</text>
</comment>
<dbReference type="SMART" id="SM00488">
    <property type="entry name" value="DEXDc2"/>
    <property type="match status" value="1"/>
</dbReference>
<dbReference type="EMBL" id="JALLBG020000222">
    <property type="protein sequence ID" value="KAL3758788.1"/>
    <property type="molecule type" value="Genomic_DNA"/>
</dbReference>
<evidence type="ECO:0000256" key="1">
    <source>
        <dbReference type="ARBA" id="ARBA00022485"/>
    </source>
</evidence>
<dbReference type="PANTHER" id="PTHR11472:SF34">
    <property type="entry name" value="REGULATOR OF TELOMERE ELONGATION HELICASE 1"/>
    <property type="match status" value="1"/>
</dbReference>
<feature type="compositionally biased region" description="Polar residues" evidence="14">
    <location>
        <begin position="231"/>
        <end position="256"/>
    </location>
</feature>
<reference evidence="17 18" key="1">
    <citation type="submission" date="2024-10" db="EMBL/GenBank/DDBJ databases">
        <title>Updated reference genomes for cyclostephanoid diatoms.</title>
        <authorList>
            <person name="Roberts W.R."/>
            <person name="Alverson A.J."/>
        </authorList>
    </citation>
    <scope>NUCLEOTIDE SEQUENCE [LARGE SCALE GENOMIC DNA]</scope>
    <source>
        <strain evidence="17 18">AJA232-27</strain>
    </source>
</reference>
<protein>
    <recommendedName>
        <fullName evidence="19">DNA helicase</fullName>
    </recommendedName>
</protein>
<evidence type="ECO:0000259" key="15">
    <source>
        <dbReference type="PROSITE" id="PS50089"/>
    </source>
</evidence>
<keyword evidence="2" id="KW-0479">Metal-binding</keyword>
<feature type="compositionally biased region" description="Low complexity" evidence="14">
    <location>
        <begin position="17"/>
        <end position="45"/>
    </location>
</feature>
<dbReference type="InterPro" id="IPR014013">
    <property type="entry name" value="Helic_SF1/SF2_ATP-bd_DinG/Rad3"/>
</dbReference>
<dbReference type="Pfam" id="PF06733">
    <property type="entry name" value="DEAD_2"/>
    <property type="match status" value="1"/>
</dbReference>
<gene>
    <name evidence="17" type="ORF">ACHAWU_010081</name>
</gene>
<dbReference type="GO" id="GO:0006281">
    <property type="term" value="P:DNA repair"/>
    <property type="evidence" value="ECO:0007669"/>
    <property type="project" value="UniProtKB-KW"/>
</dbReference>
<dbReference type="Gene3D" id="1.10.30.20">
    <property type="entry name" value="Bacterial XPD DNA helicase, FeS cluster domain"/>
    <property type="match status" value="1"/>
</dbReference>
<feature type="compositionally biased region" description="Low complexity" evidence="14">
    <location>
        <begin position="128"/>
        <end position="141"/>
    </location>
</feature>
<keyword evidence="13" id="KW-0862">Zinc</keyword>
<keyword evidence="1" id="KW-0004">4Fe-4S</keyword>
<dbReference type="GO" id="GO:0004386">
    <property type="term" value="F:helicase activity"/>
    <property type="evidence" value="ECO:0007669"/>
    <property type="project" value="UniProtKB-KW"/>
</dbReference>
<dbReference type="Gene3D" id="1.10.275.40">
    <property type="match status" value="1"/>
</dbReference>
<keyword evidence="7" id="KW-0067">ATP-binding</keyword>
<feature type="domain" description="RING-type" evidence="15">
    <location>
        <begin position="1420"/>
        <end position="1459"/>
    </location>
</feature>
<dbReference type="PROSITE" id="PS00690">
    <property type="entry name" value="DEAH_ATP_HELICASE"/>
    <property type="match status" value="1"/>
</dbReference>
<evidence type="ECO:0000256" key="13">
    <source>
        <dbReference type="PROSITE-ProRule" id="PRU00175"/>
    </source>
</evidence>
<feature type="domain" description="Helicase ATP-binding" evidence="16">
    <location>
        <begin position="61"/>
        <end position="431"/>
    </location>
</feature>
<dbReference type="Pfam" id="PF13923">
    <property type="entry name" value="zf-C3HC4_2"/>
    <property type="match status" value="1"/>
</dbReference>
<evidence type="ECO:0000313" key="17">
    <source>
        <dbReference type="EMBL" id="KAL3758788.1"/>
    </source>
</evidence>
<keyword evidence="4" id="KW-0227">DNA damage</keyword>
<evidence type="ECO:0000256" key="3">
    <source>
        <dbReference type="ARBA" id="ARBA00022741"/>
    </source>
</evidence>
<dbReference type="InterPro" id="IPR002464">
    <property type="entry name" value="DNA/RNA_helicase_DEAH_CS"/>
</dbReference>
<keyword evidence="6" id="KW-0347">Helicase</keyword>
<dbReference type="Pfam" id="PF13307">
    <property type="entry name" value="Helicase_C_2"/>
    <property type="match status" value="1"/>
</dbReference>
<dbReference type="InterPro" id="IPR042493">
    <property type="entry name" value="XPD_DNA_FeS"/>
</dbReference>
<dbReference type="InterPro" id="IPR006554">
    <property type="entry name" value="Helicase-like_DEXD_c2"/>
</dbReference>
<dbReference type="InterPro" id="IPR010614">
    <property type="entry name" value="RAD3-like_helicase_DEAD"/>
</dbReference>
<feature type="region of interest" description="Disordered" evidence="14">
    <location>
        <begin position="1022"/>
        <end position="1075"/>
    </location>
</feature>
<dbReference type="GO" id="GO:0003677">
    <property type="term" value="F:DNA binding"/>
    <property type="evidence" value="ECO:0007669"/>
    <property type="project" value="UniProtKB-KW"/>
</dbReference>
<proteinExistence type="predicted"/>
<keyword evidence="12" id="KW-0413">Isomerase</keyword>
<evidence type="ECO:0000256" key="7">
    <source>
        <dbReference type="ARBA" id="ARBA00022840"/>
    </source>
</evidence>
<dbReference type="GO" id="GO:0008270">
    <property type="term" value="F:zinc ion binding"/>
    <property type="evidence" value="ECO:0007669"/>
    <property type="project" value="UniProtKB-KW"/>
</dbReference>
<accession>A0ABD3M4X6</accession>
<dbReference type="InterPro" id="IPR014001">
    <property type="entry name" value="Helicase_ATP-bd"/>
</dbReference>
<keyword evidence="11" id="KW-0234">DNA repair</keyword>
<dbReference type="PANTHER" id="PTHR11472">
    <property type="entry name" value="DNA REPAIR DEAD HELICASE RAD3/XP-D SUBFAMILY MEMBER"/>
    <property type="match status" value="1"/>
</dbReference>
<dbReference type="SMART" id="SM00487">
    <property type="entry name" value="DEXDc"/>
    <property type="match status" value="1"/>
</dbReference>
<evidence type="ECO:0000256" key="10">
    <source>
        <dbReference type="ARBA" id="ARBA00023125"/>
    </source>
</evidence>
<feature type="region of interest" description="Disordered" evidence="14">
    <location>
        <begin position="220"/>
        <end position="256"/>
    </location>
</feature>
<dbReference type="PROSITE" id="PS51193">
    <property type="entry name" value="HELICASE_ATP_BIND_2"/>
    <property type="match status" value="1"/>
</dbReference>
<dbReference type="SMART" id="SM00491">
    <property type="entry name" value="HELICc2"/>
    <property type="match status" value="1"/>
</dbReference>
<sequence length="1505" mass="166044">MFNTANRKRPFKAVATSSSSSSSSKSKSNGNGNSNDAVGTSSSSNIKDKNISTPPTTIEINGIEVHFPFKPYDVQRDYMRGVLTALQNGQHALLESPTGTGKTLCLLCSALAWQRQEKGRIAMTKMDQQQNQHQRQLMQQQSLAEPADRSNVGTSDATNLSSTSTSLSSSPTSNKHPVIIYASRTHSQLSQVVNELRNTRYRPRHAVLGSREHMCIHPKVNPSVANKGRGKSNSAGTDSFSADTPALSSESTTTSTMDVNNGCNKLNKERKCLFRNNLDDKGGPAVDAPATGAAAAGSSYEQPVMDMEDLVAFGKLNKVCPFYHTRSLLKDAELLFVPYNYLFDRDARESSLAEIDFENSILIFDEAHNLEEFASESASFDLGSGDVAGCVGEVQRALQYMEVNGPENDAGGLSRQNVIHLKSVLLRFEKYLMESTDINGGGGADSSSHPGEYIFDIFQKGAGINHDNLQIFINFVKQVSDFVIEFKGISSRASSGTPKLDHFPCLWKWNTSSCPGTRAKSYRVHVTKIAGGGGFAGGRTISYWCFAPALAMRELTFLKVRSIIITSGTLSPLPSFSMELGLKFPVQLENDHVIQPDQIFVRVIGKGVSGKELTSKFGRRDDPEYILELGNTLASLCNNIPGGVLVFFPSYVAMEAAIQRWGGPSSERNNARQSARGSGRGAAFFAAAKRKIASAKYVFPMVPNHFRSTTTESSPWQRLLARKAIVLEPRSTSELNDAISEYKKFIGTPKSTGAILMGVCRGKISEGVRSSVLCLLIYIDFSDDMCRAVIVTGLPFAPYLDPKVRLKREFLDAARASAKARPSIDGGFGIGKLPQNVDKAAASKTLSGAEWYNQQAHRAVNQALGRVIRHRHDYGAVLLLDHRFAEVRNTDGLSKWLRPHLRDETIGASTRGLVQFYRESKIKAEKYRAVVEQSKLNERPVLKYEQNDEAENIVSKVTVVHKGVANEDTMSNGYVHEDRLIEKYDLNDLKSSPAPVDTDQSVIETISDRPCVGLGAMYSKEKANQLPPERPSQETNKSSFGDIDTDRDFGNSSRPLMREQLKRRPQPGRKNEVATHHAKIFFEKARATLDNGDLLKLNELLVAMKTYGDEKNDQQYVRAAKELMSVLVDSQVNTTRIQLISSLFPLLPIKYRYKLEKMAAALVFDKSTLSTQCKDSFPEGEFSSIRNYVLPLIFNQAASNDPFSDRAFLEDTQKVLTVLVTNEVNLQHLYELIPARQLMRVRALAIEMERSRDIAKAKERSAGFKGEVCVNTVLFQPAAKPSAVVPAAQSLSEDAESQQIMMQALSQGLDVNRKRKDRINEPEKKIGAVATQANPYHRTALKESTQRNQLLVKNGNHYAAMIKNPNNGANVALQTNINKPLDIVDECLNQVKSSGYVKPISKLERINGKIKAHVPEGLTCMVCNENLDQPLMAESCRHSACFDCWKTWLQRSSTCPTCRAPTTIKDLSKLVFTSETGAGAPTLTQICASDNEEESDDEELEIVSS</sequence>
<evidence type="ECO:0000259" key="16">
    <source>
        <dbReference type="PROSITE" id="PS51193"/>
    </source>
</evidence>
<keyword evidence="18" id="KW-1185">Reference proteome</keyword>
<evidence type="ECO:0000256" key="9">
    <source>
        <dbReference type="ARBA" id="ARBA00023014"/>
    </source>
</evidence>
<dbReference type="InterPro" id="IPR006555">
    <property type="entry name" value="ATP-dep_Helicase_C"/>
</dbReference>
<dbReference type="InterPro" id="IPR045028">
    <property type="entry name" value="DinG/Rad3-like"/>
</dbReference>
<dbReference type="Gene3D" id="3.30.40.10">
    <property type="entry name" value="Zinc/RING finger domain, C3HC4 (zinc finger)"/>
    <property type="match status" value="1"/>
</dbReference>
<name>A0ABD3M4X6_9STRA</name>
<dbReference type="CDD" id="cd18788">
    <property type="entry name" value="SF2_C_XPD"/>
    <property type="match status" value="1"/>
</dbReference>
<keyword evidence="10" id="KW-0238">DNA-binding</keyword>
<dbReference type="InterPro" id="IPR013083">
    <property type="entry name" value="Znf_RING/FYVE/PHD"/>
</dbReference>
<dbReference type="PROSITE" id="PS50089">
    <property type="entry name" value="ZF_RING_2"/>
    <property type="match status" value="1"/>
</dbReference>
<feature type="compositionally biased region" description="Low complexity" evidence="14">
    <location>
        <begin position="154"/>
        <end position="173"/>
    </location>
</feature>
<dbReference type="GO" id="GO:0051539">
    <property type="term" value="F:4 iron, 4 sulfur cluster binding"/>
    <property type="evidence" value="ECO:0007669"/>
    <property type="project" value="UniProtKB-KW"/>
</dbReference>
<dbReference type="Proteomes" id="UP001530293">
    <property type="component" value="Unassembled WGS sequence"/>
</dbReference>
<dbReference type="Pfam" id="PF23109">
    <property type="entry name" value="ARCH_RTEL1"/>
    <property type="match status" value="1"/>
</dbReference>
<dbReference type="Gene3D" id="3.40.50.300">
    <property type="entry name" value="P-loop containing nucleotide triphosphate hydrolases"/>
    <property type="match status" value="3"/>
</dbReference>
<dbReference type="GO" id="GO:0016787">
    <property type="term" value="F:hydrolase activity"/>
    <property type="evidence" value="ECO:0007669"/>
    <property type="project" value="UniProtKB-KW"/>
</dbReference>
<keyword evidence="13" id="KW-0863">Zinc-finger</keyword>
<evidence type="ECO:0000256" key="11">
    <source>
        <dbReference type="ARBA" id="ARBA00023204"/>
    </source>
</evidence>
<dbReference type="InterPro" id="IPR057498">
    <property type="entry name" value="Rtel1_ARCH"/>
</dbReference>
<keyword evidence="5" id="KW-0378">Hydrolase</keyword>
<evidence type="ECO:0000256" key="6">
    <source>
        <dbReference type="ARBA" id="ARBA00022806"/>
    </source>
</evidence>
<evidence type="ECO:0000256" key="4">
    <source>
        <dbReference type="ARBA" id="ARBA00022763"/>
    </source>
</evidence>
<evidence type="ECO:0000313" key="18">
    <source>
        <dbReference type="Proteomes" id="UP001530293"/>
    </source>
</evidence>
<dbReference type="InterPro" id="IPR027417">
    <property type="entry name" value="P-loop_NTPase"/>
</dbReference>
<feature type="compositionally biased region" description="Basic residues" evidence="14">
    <location>
        <begin position="1"/>
        <end position="11"/>
    </location>
</feature>
<dbReference type="SUPFAM" id="SSF52540">
    <property type="entry name" value="P-loop containing nucleoside triphosphate hydrolases"/>
    <property type="match status" value="1"/>
</dbReference>
<keyword evidence="8" id="KW-0408">Iron</keyword>
<evidence type="ECO:0000256" key="5">
    <source>
        <dbReference type="ARBA" id="ARBA00022801"/>
    </source>
</evidence>
<keyword evidence="9" id="KW-0411">Iron-sulfur</keyword>
<dbReference type="GO" id="GO:0005524">
    <property type="term" value="F:ATP binding"/>
    <property type="evidence" value="ECO:0007669"/>
    <property type="project" value="UniProtKB-KW"/>
</dbReference>
<feature type="region of interest" description="Disordered" evidence="14">
    <location>
        <begin position="125"/>
        <end position="174"/>
    </location>
</feature>
<evidence type="ECO:0000256" key="12">
    <source>
        <dbReference type="ARBA" id="ARBA00023235"/>
    </source>
</evidence>
<evidence type="ECO:0000256" key="14">
    <source>
        <dbReference type="SAM" id="MobiDB-lite"/>
    </source>
</evidence>
<organism evidence="17 18">
    <name type="scientific">Discostella pseudostelligera</name>
    <dbReference type="NCBI Taxonomy" id="259834"/>
    <lineage>
        <taxon>Eukaryota</taxon>
        <taxon>Sar</taxon>
        <taxon>Stramenopiles</taxon>
        <taxon>Ochrophyta</taxon>
        <taxon>Bacillariophyta</taxon>
        <taxon>Coscinodiscophyceae</taxon>
        <taxon>Thalassiosirophycidae</taxon>
        <taxon>Stephanodiscales</taxon>
        <taxon>Stephanodiscaceae</taxon>
        <taxon>Discostella</taxon>
    </lineage>
</organism>
<evidence type="ECO:0008006" key="19">
    <source>
        <dbReference type="Google" id="ProtNLM"/>
    </source>
</evidence>
<feature type="region of interest" description="Disordered" evidence="14">
    <location>
        <begin position="1"/>
        <end position="55"/>
    </location>
</feature>